<proteinExistence type="inferred from homology"/>
<keyword evidence="4" id="KW-0808">Transferase</keyword>
<organism evidence="4 5">
    <name type="scientific">Nostoc linckia FACHB-391</name>
    <dbReference type="NCBI Taxonomy" id="2692906"/>
    <lineage>
        <taxon>Bacteria</taxon>
        <taxon>Bacillati</taxon>
        <taxon>Cyanobacteriota</taxon>
        <taxon>Cyanophyceae</taxon>
        <taxon>Nostocales</taxon>
        <taxon>Nostocaceae</taxon>
        <taxon>Nostoc</taxon>
    </lineage>
</organism>
<evidence type="ECO:0000256" key="2">
    <source>
        <dbReference type="SAM" id="Phobius"/>
    </source>
</evidence>
<dbReference type="RefSeq" id="WP_190892210.1">
    <property type="nucleotide sequence ID" value="NZ_JACJTE010000009.1"/>
</dbReference>
<accession>A0ABR8ETG9</accession>
<keyword evidence="2" id="KW-0472">Membrane</keyword>
<name>A0ABR8ETG9_NOSLI</name>
<dbReference type="InterPro" id="IPR003362">
    <property type="entry name" value="Bact_transf"/>
</dbReference>
<evidence type="ECO:0000313" key="5">
    <source>
        <dbReference type="Proteomes" id="UP000604661"/>
    </source>
</evidence>
<comment type="similarity">
    <text evidence="1">Belongs to the bacterial sugar transferase family.</text>
</comment>
<comment type="caution">
    <text evidence="4">The sequence shown here is derived from an EMBL/GenBank/DDBJ whole genome shotgun (WGS) entry which is preliminary data.</text>
</comment>
<evidence type="ECO:0000256" key="1">
    <source>
        <dbReference type="ARBA" id="ARBA00006464"/>
    </source>
</evidence>
<protein>
    <submittedName>
        <fullName evidence="4">Sugar transferase</fullName>
    </submittedName>
</protein>
<feature type="transmembrane region" description="Helical" evidence="2">
    <location>
        <begin position="26"/>
        <end position="48"/>
    </location>
</feature>
<evidence type="ECO:0000259" key="3">
    <source>
        <dbReference type="Pfam" id="PF02397"/>
    </source>
</evidence>
<keyword evidence="5" id="KW-1185">Reference proteome</keyword>
<dbReference type="PANTHER" id="PTHR30576:SF8">
    <property type="entry name" value="UNDECAPRENYL-PHOSPHATE GALACTOSE PHOSPHOTRANSFERASE"/>
    <property type="match status" value="1"/>
</dbReference>
<sequence>MKTINFPVHRRLTKNSRLIKSVLDKVTAAIALIVLSPVLLSVAIAIYLRMGRPILFTQQRPGKDTRLFTCYKFRTMTNTRGTNGELLPDAERLTNLGKFLRKTSLDELPQLWSVFIGDMSFVGPRPLLVQYLPYYSARECQRHSVLPGITGLAQINGRNRLLWEDRLELDVQYVEKQSLALDIYILFMTVWKVIVRSDIDIDTNLEGNFAKCRQQQLGQSIDLELKPKTIRR</sequence>
<gene>
    <name evidence="4" type="ORF">H6G95_11535</name>
</gene>
<keyword evidence="2" id="KW-1133">Transmembrane helix</keyword>
<dbReference type="Pfam" id="PF02397">
    <property type="entry name" value="Bac_transf"/>
    <property type="match status" value="1"/>
</dbReference>
<evidence type="ECO:0000313" key="4">
    <source>
        <dbReference type="EMBL" id="MBD2561238.1"/>
    </source>
</evidence>
<dbReference type="EMBL" id="JACJTE010000009">
    <property type="protein sequence ID" value="MBD2561238.1"/>
    <property type="molecule type" value="Genomic_DNA"/>
</dbReference>
<dbReference type="Proteomes" id="UP000604661">
    <property type="component" value="Unassembled WGS sequence"/>
</dbReference>
<reference evidence="4 5" key="1">
    <citation type="journal article" date="2020" name="ISME J.">
        <title>Comparative genomics reveals insights into cyanobacterial evolution and habitat adaptation.</title>
        <authorList>
            <person name="Chen M.Y."/>
            <person name="Teng W.K."/>
            <person name="Zhao L."/>
            <person name="Hu C.X."/>
            <person name="Zhou Y.K."/>
            <person name="Han B.P."/>
            <person name="Song L.R."/>
            <person name="Shu W.S."/>
        </authorList>
    </citation>
    <scope>NUCLEOTIDE SEQUENCE [LARGE SCALE GENOMIC DNA]</scope>
    <source>
        <strain evidence="4 5">FACHB-391</strain>
    </source>
</reference>
<keyword evidence="2" id="KW-0812">Transmembrane</keyword>
<dbReference type="GO" id="GO:0016740">
    <property type="term" value="F:transferase activity"/>
    <property type="evidence" value="ECO:0007669"/>
    <property type="project" value="UniProtKB-KW"/>
</dbReference>
<feature type="domain" description="Bacterial sugar transferase" evidence="3">
    <location>
        <begin position="20"/>
        <end position="194"/>
    </location>
</feature>
<dbReference type="PANTHER" id="PTHR30576">
    <property type="entry name" value="COLANIC BIOSYNTHESIS UDP-GLUCOSE LIPID CARRIER TRANSFERASE"/>
    <property type="match status" value="1"/>
</dbReference>